<name>A0A172JI24_BPPB1</name>
<organism evidence="4 5">
    <name type="scientific">Bacillus phage AR9</name>
    <dbReference type="NCBI Taxonomy" id="1815509"/>
    <lineage>
        <taxon>Viruses</taxon>
        <taxon>Duplodnaviria</taxon>
        <taxon>Heunggongvirae</taxon>
        <taxon>Uroviricota</taxon>
        <taxon>Caudoviricetes</taxon>
        <taxon>Takahashivirus</taxon>
        <taxon>Bacillus phage PBS1</taxon>
    </lineage>
</organism>
<dbReference type="Pfam" id="PF07068">
    <property type="entry name" value="Gp23"/>
    <property type="match status" value="1"/>
</dbReference>
<dbReference type="EMBL" id="KU878088">
    <property type="protein sequence ID" value="AMS01201.1"/>
    <property type="molecule type" value="Genomic_DNA"/>
</dbReference>
<evidence type="ECO:0000313" key="5">
    <source>
        <dbReference type="Proteomes" id="UP000202618"/>
    </source>
</evidence>
<dbReference type="GeneID" id="29058835"/>
<keyword evidence="2" id="KW-0167">Capsid protein</keyword>
<reference evidence="4 5" key="1">
    <citation type="journal article" date="2016" name="Virology">
        <title>The genome of AR9, a giant transducing Bacillus phage encoding two multisubunit RNA polymerases.</title>
        <authorList>
            <person name="Lavysh D."/>
            <person name="Sokolova M."/>
            <person name="Minakhin L."/>
            <person name="Yakunina M."/>
            <person name="Artamonova T."/>
            <person name="Kozyavkin S."/>
            <person name="Makarova K.S."/>
            <person name="Koonin E.V."/>
            <person name="Severinov K."/>
        </authorList>
    </citation>
    <scope>NUCLEOTIDE SEQUENCE [LARGE SCALE GENOMIC DNA]</scope>
</reference>
<evidence type="ECO:0000313" key="4">
    <source>
        <dbReference type="EMBL" id="AMS01201.1"/>
    </source>
</evidence>
<dbReference type="Proteomes" id="UP000202618">
    <property type="component" value="Segment"/>
</dbReference>
<comment type="subcellular location">
    <subcellularLocation>
        <location evidence="1">Virion</location>
    </subcellularLocation>
</comment>
<evidence type="ECO:0000256" key="1">
    <source>
        <dbReference type="ARBA" id="ARBA00004328"/>
    </source>
</evidence>
<accession>A0A172JI24</accession>
<keyword evidence="3" id="KW-0946">Virion</keyword>
<gene>
    <name evidence="4" type="ORF">AR9_g117</name>
</gene>
<dbReference type="RefSeq" id="YP_009283021.1">
    <property type="nucleotide sequence ID" value="NC_031039.1"/>
</dbReference>
<proteinExistence type="predicted"/>
<sequence length="531" mass="58853">MSVEYRTNHSTGTTDEFSQTLKESHQYFLQTQQVNILGEGFSDVLSEASTFSAYVDKLVEGLDATEEADMRQLLANNRQAILQESVVAGIPPIASLSMPTIRKMWAKIALKYAIPTEPVKTPAFSVSFSKPYIIDSVSGEKHYLPESLRSLDNGLAEKTKLSSQAYELPLDNKDLLADVGASAQAGDAIDRRFHIVEVEVSAASATGTAETAETVKVKVNSKIDINNKLYAEVKAKHSDGTVTSDVLMGAVDPEKGTVSLVSLRQAVKKVVFLGYVSSEAHNRATNVSFDIERRDITIGTGEHLEASLPLEMLTDTMALYQIDGANEVVDTMSNVTAQKVDQEIYNFIDAAFQSNPTYMGKFNVHPAPQFAGNPRDWLDGIKRVIDYFAQKIKSETYYYQGYFVIVGNPLDTALIPNVTWTFNRVSDAQNGIEVDYSIGAVSGASRYTIVSSDLIPQGELTMFMVPLTNKFMTFKYYPYTFNVVHNYLNTRNPNIPSIMMTKRHTLEEFLPMVCKIKIENNDGTLVSQYNG</sequence>
<dbReference type="GO" id="GO:0019028">
    <property type="term" value="C:viral capsid"/>
    <property type="evidence" value="ECO:0007669"/>
    <property type="project" value="UniProtKB-KW"/>
</dbReference>
<dbReference type="InterPro" id="IPR010762">
    <property type="entry name" value="Gp23/Gp24_T4-like"/>
</dbReference>
<protein>
    <submittedName>
        <fullName evidence="4">Precursor of major head subunit</fullName>
    </submittedName>
</protein>
<evidence type="ECO:0000256" key="2">
    <source>
        <dbReference type="ARBA" id="ARBA00022561"/>
    </source>
</evidence>
<dbReference type="KEGG" id="vg:29058835"/>
<evidence type="ECO:0000256" key="3">
    <source>
        <dbReference type="ARBA" id="ARBA00022844"/>
    </source>
</evidence>